<feature type="transmembrane region" description="Helical" evidence="1">
    <location>
        <begin position="28"/>
        <end position="46"/>
    </location>
</feature>
<accession>A0A2V2N6I9</accession>
<keyword evidence="1" id="KW-0812">Transmembrane</keyword>
<dbReference type="RefSeq" id="WP_109968598.1">
    <property type="nucleotide sequence ID" value="NZ_CP176093.1"/>
</dbReference>
<sequence length="208" mass="23247">MCNNQKNESQEIFWMAHLIGIIRRLSSWPSYLIITILFLLSFFASTGRPLGTRELSAFTGGLEVPDLSFGYSPLSVYSLIDAFGQISRDFWLSIILPLDTIFSICYLFFFAITLSSLLRYLYPCREELQGLIIIPVIGGIADIIENLCFVAVLLLYPVHYPEIVIVASVFTKLKFVSNISTMLLIIIALILAALSAGKKLIAKRNGIV</sequence>
<evidence type="ECO:0000313" key="2">
    <source>
        <dbReference type="EMBL" id="PWR72108.1"/>
    </source>
</evidence>
<reference evidence="2 3" key="1">
    <citation type="submission" date="2018-05" db="EMBL/GenBank/DDBJ databases">
        <title>Draft genome of Methanospirillum lacunae Ki8-1.</title>
        <authorList>
            <person name="Dueholm M.S."/>
            <person name="Nielsen P.H."/>
            <person name="Bakmann L.F."/>
            <person name="Otzen D.E."/>
        </authorList>
    </citation>
    <scope>NUCLEOTIDE SEQUENCE [LARGE SCALE GENOMIC DNA]</scope>
    <source>
        <strain evidence="2 3">Ki8-1</strain>
    </source>
</reference>
<keyword evidence="1" id="KW-0472">Membrane</keyword>
<dbReference type="Proteomes" id="UP000245657">
    <property type="component" value="Unassembled WGS sequence"/>
</dbReference>
<dbReference type="AlphaFoldDB" id="A0A2V2N6I9"/>
<dbReference type="EMBL" id="QGMY01000007">
    <property type="protein sequence ID" value="PWR72108.1"/>
    <property type="molecule type" value="Genomic_DNA"/>
</dbReference>
<keyword evidence="3" id="KW-1185">Reference proteome</keyword>
<protein>
    <submittedName>
        <fullName evidence="2">Uncharacterized protein</fullName>
    </submittedName>
</protein>
<proteinExistence type="predicted"/>
<feature type="transmembrane region" description="Helical" evidence="1">
    <location>
        <begin position="175"/>
        <end position="194"/>
    </location>
</feature>
<gene>
    <name evidence="2" type="ORF">DK846_08960</name>
</gene>
<evidence type="ECO:0000256" key="1">
    <source>
        <dbReference type="SAM" id="Phobius"/>
    </source>
</evidence>
<feature type="transmembrane region" description="Helical" evidence="1">
    <location>
        <begin position="130"/>
        <end position="155"/>
    </location>
</feature>
<organism evidence="2 3">
    <name type="scientific">Methanospirillum lacunae</name>
    <dbReference type="NCBI Taxonomy" id="668570"/>
    <lineage>
        <taxon>Archaea</taxon>
        <taxon>Methanobacteriati</taxon>
        <taxon>Methanobacteriota</taxon>
        <taxon>Stenosarchaea group</taxon>
        <taxon>Methanomicrobia</taxon>
        <taxon>Methanomicrobiales</taxon>
        <taxon>Methanospirillaceae</taxon>
        <taxon>Methanospirillum</taxon>
    </lineage>
</organism>
<evidence type="ECO:0000313" key="3">
    <source>
        <dbReference type="Proteomes" id="UP000245657"/>
    </source>
</evidence>
<keyword evidence="1" id="KW-1133">Transmembrane helix</keyword>
<feature type="transmembrane region" description="Helical" evidence="1">
    <location>
        <begin position="90"/>
        <end position="118"/>
    </location>
</feature>
<comment type="caution">
    <text evidence="2">The sequence shown here is derived from an EMBL/GenBank/DDBJ whole genome shotgun (WGS) entry which is preliminary data.</text>
</comment>
<dbReference type="GeneID" id="97548025"/>
<name>A0A2V2N6I9_9EURY</name>